<organism evidence="5 6">
    <name type="scientific">Pristionchus pacificus</name>
    <name type="common">Parasitic nematode worm</name>
    <dbReference type="NCBI Taxonomy" id="54126"/>
    <lineage>
        <taxon>Eukaryota</taxon>
        <taxon>Metazoa</taxon>
        <taxon>Ecdysozoa</taxon>
        <taxon>Nematoda</taxon>
        <taxon>Chromadorea</taxon>
        <taxon>Rhabditida</taxon>
        <taxon>Rhabditina</taxon>
        <taxon>Diplogasteromorpha</taxon>
        <taxon>Diplogasteroidea</taxon>
        <taxon>Neodiplogasteridae</taxon>
        <taxon>Pristionchus</taxon>
    </lineage>
</organism>
<keyword evidence="4" id="KW-0808">Transferase</keyword>
<evidence type="ECO:0000256" key="2">
    <source>
        <dbReference type="ARBA" id="ARBA00012544"/>
    </source>
</evidence>
<evidence type="ECO:0000313" key="6">
    <source>
        <dbReference type="Proteomes" id="UP000005239"/>
    </source>
</evidence>
<proteinExistence type="inferred from homology"/>
<reference evidence="5" key="2">
    <citation type="submission" date="2022-06" db="UniProtKB">
        <authorList>
            <consortium name="EnsemblMetazoa"/>
        </authorList>
    </citation>
    <scope>IDENTIFICATION</scope>
    <source>
        <strain evidence="5">PS312</strain>
    </source>
</reference>
<accession>A0A2A6CNZ9</accession>
<sequence length="69" mass="8053">MNAKRISAMLRKRPFTAKEKFIKYTEFAAEFGPSKAFRPQSHDMNWIEYHNDIIVTGISFILLFTITAL</sequence>
<gene>
    <name evidence="5" type="primary">WBGene00279473</name>
</gene>
<evidence type="ECO:0000313" key="5">
    <source>
        <dbReference type="EnsemblMetazoa" id="PPA41104.1"/>
    </source>
</evidence>
<keyword evidence="6" id="KW-1185">Reference proteome</keyword>
<evidence type="ECO:0000256" key="1">
    <source>
        <dbReference type="ARBA" id="ARBA00009995"/>
    </source>
</evidence>
<dbReference type="Proteomes" id="UP000005239">
    <property type="component" value="Unassembled WGS sequence"/>
</dbReference>
<dbReference type="OrthoDB" id="416356at2759"/>
<comment type="similarity">
    <text evidence="1">Belongs to the UDP-glycosyltransferase family.</text>
</comment>
<dbReference type="GO" id="GO:0015020">
    <property type="term" value="F:glucuronosyltransferase activity"/>
    <property type="evidence" value="ECO:0007669"/>
    <property type="project" value="UniProtKB-EC"/>
</dbReference>
<name>A0A2A6CNZ9_PRIPA</name>
<dbReference type="EC" id="2.4.1.17" evidence="2"/>
<evidence type="ECO:0000256" key="4">
    <source>
        <dbReference type="ARBA" id="ARBA00022679"/>
    </source>
</evidence>
<reference evidence="6" key="1">
    <citation type="journal article" date="2008" name="Nat. Genet.">
        <title>The Pristionchus pacificus genome provides a unique perspective on nematode lifestyle and parasitism.</title>
        <authorList>
            <person name="Dieterich C."/>
            <person name="Clifton S.W."/>
            <person name="Schuster L.N."/>
            <person name="Chinwalla A."/>
            <person name="Delehaunty K."/>
            <person name="Dinkelacker I."/>
            <person name="Fulton L."/>
            <person name="Fulton R."/>
            <person name="Godfrey J."/>
            <person name="Minx P."/>
            <person name="Mitreva M."/>
            <person name="Roeseler W."/>
            <person name="Tian H."/>
            <person name="Witte H."/>
            <person name="Yang S.P."/>
            <person name="Wilson R.K."/>
            <person name="Sommer R.J."/>
        </authorList>
    </citation>
    <scope>NUCLEOTIDE SEQUENCE [LARGE SCALE GENOMIC DNA]</scope>
    <source>
        <strain evidence="6">PS312</strain>
    </source>
</reference>
<dbReference type="PANTHER" id="PTHR48043:SF23">
    <property type="entry name" value="UDP-GLUCURONOSYLTRANSFERASE"/>
    <property type="match status" value="1"/>
</dbReference>
<evidence type="ECO:0000256" key="3">
    <source>
        <dbReference type="ARBA" id="ARBA00022676"/>
    </source>
</evidence>
<keyword evidence="3" id="KW-0328">Glycosyltransferase</keyword>
<dbReference type="AlphaFoldDB" id="A0A2A6CNZ9"/>
<dbReference type="InterPro" id="IPR050271">
    <property type="entry name" value="UDP-glycosyltransferase"/>
</dbReference>
<dbReference type="PANTHER" id="PTHR48043">
    <property type="entry name" value="EG:EG0003.4 PROTEIN-RELATED"/>
    <property type="match status" value="1"/>
</dbReference>
<protein>
    <recommendedName>
        <fullName evidence="2">glucuronosyltransferase</fullName>
        <ecNumber evidence="2">2.4.1.17</ecNumber>
    </recommendedName>
</protein>
<accession>A0A8R1Z124</accession>
<dbReference type="EnsemblMetazoa" id="PPA41104.1">
    <property type="protein sequence ID" value="PPA41104.1"/>
    <property type="gene ID" value="WBGene00279473"/>
</dbReference>